<organism evidence="1 2">
    <name type="scientific">Pseudodesulfovibrio indicus</name>
    <dbReference type="NCBI Taxonomy" id="1716143"/>
    <lineage>
        <taxon>Bacteria</taxon>
        <taxon>Pseudomonadati</taxon>
        <taxon>Thermodesulfobacteriota</taxon>
        <taxon>Desulfovibrionia</taxon>
        <taxon>Desulfovibrionales</taxon>
        <taxon>Desulfovibrionaceae</taxon>
    </lineage>
</organism>
<protein>
    <submittedName>
        <fullName evidence="1">Methyltransferase family protein</fullName>
    </submittedName>
</protein>
<keyword evidence="1" id="KW-0489">Methyltransferase</keyword>
<comment type="caution">
    <text evidence="1">The sequence shown here is derived from an EMBL/GenBank/DDBJ whole genome shotgun (WGS) entry which is preliminary data.</text>
</comment>
<dbReference type="EMBL" id="SOBK01000002">
    <property type="protein sequence ID" value="TDT90962.1"/>
    <property type="molecule type" value="Genomic_DNA"/>
</dbReference>
<dbReference type="SUPFAM" id="SSF53335">
    <property type="entry name" value="S-adenosyl-L-methionine-dependent methyltransferases"/>
    <property type="match status" value="1"/>
</dbReference>
<sequence>MACRRNRGPASNRWRRFLRGLATLRHWMGWGGTKFGFYIPYEWAGTLEPFTEDHTYEWLKAAWDADQGTFRETLDRIEKHLDTLAGFAALDPGDGDAPRFDQSWCPGLDGAAAYGLVRELAPARIIEIGSGHSTRFMARAILDGGLATRLTSIDPAPRRSIDHLCAEVVRTTLDKADLSLFDGLGGNDILFFDGSHIAMPGSDADTLVNRVLPRLNPGVWVHVHDIFLPHGYPDAWEWRGYNEQNLVAALLAGGGRFKVRLASAYVRRHMSRAIENWPIPRPAESFETSLWLEKIS</sequence>
<accession>A0AA94PX79</accession>
<keyword evidence="1" id="KW-0808">Transferase</keyword>
<dbReference type="GO" id="GO:0008168">
    <property type="term" value="F:methyltransferase activity"/>
    <property type="evidence" value="ECO:0007669"/>
    <property type="project" value="UniProtKB-KW"/>
</dbReference>
<dbReference type="InterPro" id="IPR029063">
    <property type="entry name" value="SAM-dependent_MTases_sf"/>
</dbReference>
<evidence type="ECO:0000313" key="1">
    <source>
        <dbReference type="EMBL" id="TDT90962.1"/>
    </source>
</evidence>
<reference evidence="1 2" key="1">
    <citation type="submission" date="2019-03" db="EMBL/GenBank/DDBJ databases">
        <title>Genomic Encyclopedia of Type Strains, Phase IV (KMG-IV): sequencing the most valuable type-strain genomes for metagenomic binning, comparative biology and taxonomic classification.</title>
        <authorList>
            <person name="Goeker M."/>
        </authorList>
    </citation>
    <scope>NUCLEOTIDE SEQUENCE [LARGE SCALE GENOMIC DNA]</scope>
    <source>
        <strain evidence="1 2">DSM 101483</strain>
    </source>
</reference>
<dbReference type="GO" id="GO:0032259">
    <property type="term" value="P:methylation"/>
    <property type="evidence" value="ECO:0007669"/>
    <property type="project" value="UniProtKB-KW"/>
</dbReference>
<name>A0AA94PX79_9BACT</name>
<gene>
    <name evidence="1" type="ORF">EDC59_102396</name>
</gene>
<dbReference type="Gene3D" id="3.40.50.150">
    <property type="entry name" value="Vaccinia Virus protein VP39"/>
    <property type="match status" value="1"/>
</dbReference>
<dbReference type="Proteomes" id="UP000295506">
    <property type="component" value="Unassembled WGS sequence"/>
</dbReference>
<dbReference type="AlphaFoldDB" id="A0AA94PX79"/>
<proteinExistence type="predicted"/>
<evidence type="ECO:0000313" key="2">
    <source>
        <dbReference type="Proteomes" id="UP000295506"/>
    </source>
</evidence>
<dbReference type="RefSeq" id="WP_066806444.1">
    <property type="nucleotide sequence ID" value="NZ_CP014206.1"/>
</dbReference>
<dbReference type="Pfam" id="PF13578">
    <property type="entry name" value="Methyltransf_24"/>
    <property type="match status" value="1"/>
</dbReference>